<dbReference type="InterPro" id="IPR019734">
    <property type="entry name" value="TPR_rpt"/>
</dbReference>
<evidence type="ECO:0000313" key="2">
    <source>
        <dbReference type="EMBL" id="QFS49259.1"/>
    </source>
</evidence>
<proteinExistence type="predicted"/>
<sequence length="159" mass="17639">MKCPVCGAVYRPIKGSRVGIEQRNNDYKEETATISASSSSSPLLSTASSSPTCRRCKVDLSDLFRLHDQAIWYHRQALHLLSKGRYPEAAVHNNQALALYYSNADFHALAGKLSALQGEWREAIASWQQALKFDPQSAIASDSLQTIKLMATLTANRKR</sequence>
<feature type="repeat" description="TPR" evidence="1">
    <location>
        <begin position="104"/>
        <end position="137"/>
    </location>
</feature>
<keyword evidence="1" id="KW-0802">TPR repeat</keyword>
<gene>
    <name evidence="2" type="ORF">GXM_06753</name>
</gene>
<reference evidence="2 3" key="1">
    <citation type="submission" date="2019-10" db="EMBL/GenBank/DDBJ databases">
        <title>Genomic and transcriptomic insights into the perfect genentic adaptation of a filamentous nitrogen-fixing cyanobacterium to rice fields.</title>
        <authorList>
            <person name="Chen Z."/>
        </authorList>
    </citation>
    <scope>NUCLEOTIDE SEQUENCE [LARGE SCALE GENOMIC DNA]</scope>
    <source>
        <strain evidence="2">CCNUC1</strain>
    </source>
</reference>
<dbReference type="Proteomes" id="UP000326678">
    <property type="component" value="Chromosome Gxm1"/>
</dbReference>
<evidence type="ECO:0008006" key="4">
    <source>
        <dbReference type="Google" id="ProtNLM"/>
    </source>
</evidence>
<keyword evidence="3" id="KW-1185">Reference proteome</keyword>
<protein>
    <recommendedName>
        <fullName evidence="4">Tetratricopeptide repeat protein</fullName>
    </recommendedName>
</protein>
<dbReference type="InterPro" id="IPR011990">
    <property type="entry name" value="TPR-like_helical_dom_sf"/>
</dbReference>
<name>A0A5P8WBI4_9NOSO</name>
<dbReference type="SUPFAM" id="SSF48452">
    <property type="entry name" value="TPR-like"/>
    <property type="match status" value="1"/>
</dbReference>
<dbReference type="Gene3D" id="1.25.40.10">
    <property type="entry name" value="Tetratricopeptide repeat domain"/>
    <property type="match status" value="1"/>
</dbReference>
<organism evidence="2 3">
    <name type="scientific">Nostoc sphaeroides CCNUC1</name>
    <dbReference type="NCBI Taxonomy" id="2653204"/>
    <lineage>
        <taxon>Bacteria</taxon>
        <taxon>Bacillati</taxon>
        <taxon>Cyanobacteriota</taxon>
        <taxon>Cyanophyceae</taxon>
        <taxon>Nostocales</taxon>
        <taxon>Nostocaceae</taxon>
        <taxon>Nostoc</taxon>
    </lineage>
</organism>
<accession>A0A5P8WBI4</accession>
<dbReference type="SMART" id="SM00028">
    <property type="entry name" value="TPR"/>
    <property type="match status" value="2"/>
</dbReference>
<evidence type="ECO:0000313" key="3">
    <source>
        <dbReference type="Proteomes" id="UP000326678"/>
    </source>
</evidence>
<dbReference type="KEGG" id="nsh:GXM_06753"/>
<dbReference type="RefSeq" id="WP_152590542.1">
    <property type="nucleotide sequence ID" value="NZ_CP045226.1"/>
</dbReference>
<dbReference type="AlphaFoldDB" id="A0A5P8WBI4"/>
<evidence type="ECO:0000256" key="1">
    <source>
        <dbReference type="PROSITE-ProRule" id="PRU00339"/>
    </source>
</evidence>
<dbReference type="EMBL" id="CP045226">
    <property type="protein sequence ID" value="QFS49259.1"/>
    <property type="molecule type" value="Genomic_DNA"/>
</dbReference>
<dbReference type="PROSITE" id="PS50005">
    <property type="entry name" value="TPR"/>
    <property type="match status" value="1"/>
</dbReference>